<dbReference type="InterPro" id="IPR023696">
    <property type="entry name" value="Ureohydrolase_dom_sf"/>
</dbReference>
<evidence type="ECO:0000256" key="2">
    <source>
        <dbReference type="ARBA" id="ARBA00022801"/>
    </source>
</evidence>
<dbReference type="SUPFAM" id="SSF52768">
    <property type="entry name" value="Arginase/deacetylase"/>
    <property type="match status" value="1"/>
</dbReference>
<evidence type="ECO:0000256" key="1">
    <source>
        <dbReference type="ARBA" id="ARBA00022723"/>
    </source>
</evidence>
<organism evidence="5 6">
    <name type="scientific">Brevibacillus reuszeri</name>
    <dbReference type="NCBI Taxonomy" id="54915"/>
    <lineage>
        <taxon>Bacteria</taxon>
        <taxon>Bacillati</taxon>
        <taxon>Bacillota</taxon>
        <taxon>Bacilli</taxon>
        <taxon>Bacillales</taxon>
        <taxon>Paenibacillaceae</taxon>
        <taxon>Brevibacillus</taxon>
    </lineage>
</organism>
<evidence type="ECO:0000313" key="5">
    <source>
        <dbReference type="EMBL" id="GED69945.1"/>
    </source>
</evidence>
<dbReference type="Pfam" id="PF00491">
    <property type="entry name" value="Arginase"/>
    <property type="match status" value="1"/>
</dbReference>
<keyword evidence="3" id="KW-0464">Manganese</keyword>
<dbReference type="CDD" id="cd09999">
    <property type="entry name" value="Arginase-like_1"/>
    <property type="match status" value="1"/>
</dbReference>
<sequence length="301" mass="34341">MFSLSLKKRGIDIFEFNSNLGLKRLNDYEPGVKKLPRHLKQNGFYEYVQPRRIFSLEPPEYQMIFDQISGVLNEKLVADYAIKQSNMLKEHFHAESFKLIIGGDCSILIGTALALKQHGNYALFFLDGHTDYVDTKISQTKAVAGMDLAIVTGWGVDGLTNIYGLKPYFEESNVYCVGNTELDEDYIAPILDSDIRYIDLIQLRNSGIQRIAEEFLEHVDKENVDGFFIHVDVDVLADCHMPAVDSRAESGLTYDELRHLLKVLLSHEKSVGMELTIFDPDFDEKGTIAKEFIHQVKDFFE</sequence>
<evidence type="ECO:0000313" key="6">
    <source>
        <dbReference type="Proteomes" id="UP000319578"/>
    </source>
</evidence>
<dbReference type="PANTHER" id="PTHR43782:SF3">
    <property type="entry name" value="ARGINASE"/>
    <property type="match status" value="1"/>
</dbReference>
<keyword evidence="1" id="KW-0479">Metal-binding</keyword>
<gene>
    <name evidence="5" type="primary">argI2</name>
    <name evidence="5" type="ORF">BRE01_36470</name>
</gene>
<dbReference type="Gene3D" id="3.40.800.10">
    <property type="entry name" value="Ureohydrolase domain"/>
    <property type="match status" value="1"/>
</dbReference>
<comment type="caution">
    <text evidence="5">The sequence shown here is derived from an EMBL/GenBank/DDBJ whole genome shotgun (WGS) entry which is preliminary data.</text>
</comment>
<keyword evidence="6" id="KW-1185">Reference proteome</keyword>
<accession>A0ABQ0TPS4</accession>
<name>A0ABQ0TPS4_9BACL</name>
<evidence type="ECO:0000256" key="4">
    <source>
        <dbReference type="PROSITE-ProRule" id="PRU00742"/>
    </source>
</evidence>
<proteinExistence type="inferred from homology"/>
<evidence type="ECO:0000256" key="3">
    <source>
        <dbReference type="ARBA" id="ARBA00023211"/>
    </source>
</evidence>
<comment type="similarity">
    <text evidence="4">Belongs to the arginase family.</text>
</comment>
<dbReference type="PROSITE" id="PS51409">
    <property type="entry name" value="ARGINASE_2"/>
    <property type="match status" value="1"/>
</dbReference>
<keyword evidence="2" id="KW-0378">Hydrolase</keyword>
<dbReference type="Proteomes" id="UP000319578">
    <property type="component" value="Unassembled WGS sequence"/>
</dbReference>
<reference evidence="5 6" key="1">
    <citation type="submission" date="2019-06" db="EMBL/GenBank/DDBJ databases">
        <title>Whole genome shotgun sequence of Brevibacillus reuszeri NBRC 15719.</title>
        <authorList>
            <person name="Hosoyama A."/>
            <person name="Uohara A."/>
            <person name="Ohji S."/>
            <person name="Ichikawa N."/>
        </authorList>
    </citation>
    <scope>NUCLEOTIDE SEQUENCE [LARGE SCALE GENOMIC DNA]</scope>
    <source>
        <strain evidence="5 6">NBRC 15719</strain>
    </source>
</reference>
<dbReference type="EMBL" id="BJON01000014">
    <property type="protein sequence ID" value="GED69945.1"/>
    <property type="molecule type" value="Genomic_DNA"/>
</dbReference>
<protein>
    <submittedName>
        <fullName evidence="5">Arginase</fullName>
    </submittedName>
</protein>
<dbReference type="InterPro" id="IPR006035">
    <property type="entry name" value="Ureohydrolase"/>
</dbReference>
<dbReference type="PANTHER" id="PTHR43782">
    <property type="entry name" value="ARGINASE"/>
    <property type="match status" value="1"/>
</dbReference>